<evidence type="ECO:0000313" key="3">
    <source>
        <dbReference type="Proteomes" id="UP001627154"/>
    </source>
</evidence>
<name>A0ABD2W3L7_9HYME</name>
<organism evidence="2 3">
    <name type="scientific">Trichogramma kaykai</name>
    <dbReference type="NCBI Taxonomy" id="54128"/>
    <lineage>
        <taxon>Eukaryota</taxon>
        <taxon>Metazoa</taxon>
        <taxon>Ecdysozoa</taxon>
        <taxon>Arthropoda</taxon>
        <taxon>Hexapoda</taxon>
        <taxon>Insecta</taxon>
        <taxon>Pterygota</taxon>
        <taxon>Neoptera</taxon>
        <taxon>Endopterygota</taxon>
        <taxon>Hymenoptera</taxon>
        <taxon>Apocrita</taxon>
        <taxon>Proctotrupomorpha</taxon>
        <taxon>Chalcidoidea</taxon>
        <taxon>Trichogrammatidae</taxon>
        <taxon>Trichogramma</taxon>
    </lineage>
</organism>
<proteinExistence type="predicted"/>
<evidence type="ECO:0000313" key="2">
    <source>
        <dbReference type="EMBL" id="KAL3387471.1"/>
    </source>
</evidence>
<evidence type="ECO:0000256" key="1">
    <source>
        <dbReference type="SAM" id="Coils"/>
    </source>
</evidence>
<dbReference type="PANTHER" id="PTHR35970">
    <property type="entry name" value="SODIUM CHANNEL AND CLATHRIN LINKER 1"/>
    <property type="match status" value="1"/>
</dbReference>
<sequence length="628" mass="74345">MSNEHVERELDRIRHNLKDDNSISNEYEIVVSSLKEDLINCKLEQSKLYVEVEALRQRNHDDGDSLQRSSAEYNLQDNYLHSDDRSRELLMNLEKRITVLQMEKDSVYQLWQMALKAIDILEEELKSVHKIDKNAMFYQHHINSLKESYSEAINVLESKLIAGKENFFEQQAQWAKSKDEIDILSKEKNDIAQQLNTLQQQFIQKEKEYQSTESHLQNNLKQSCEQMEALQKSNTVLETKLQNAQQLINALNSKDEVAQKKVSEAVELVEAITKEKEDILKREAMVVEEKNQLQILLSKLSEDYAVRLEHEIFKLKEMYHRNVKKYLLEIKELKSELREKLILLDGLQRENQLMGSELEKVRRCSSDDHEKYGQKISNSHRNDMFSNVKDTHNTQYDDRISYLENQISQLQDKLLNTTEKLRRVQFQNSRDVEDRVREADNRTREILEKCSNFERQLTRALMDKESLVSNIHLLETSLEKEIQKRNSEKLILENKVRDMQDKITKVNPNECFSKTLPNIHDVNHIGQQTSMNFDSVSNILALQEKFEKKTKKLTQHVETHQKLSNKWKEEAHLITSKFQKKTQELKNKICDLQKRNEDLSRELLFYQQLMARCNTHFIQNYEQNIESS</sequence>
<accession>A0ABD2W3L7</accession>
<feature type="coiled-coil region" evidence="1">
    <location>
        <begin position="181"/>
        <end position="261"/>
    </location>
</feature>
<dbReference type="PANTHER" id="PTHR35970:SF1">
    <property type="entry name" value="SODIUM CHANNEL AND CLATHRIN LINKER 1"/>
    <property type="match status" value="1"/>
</dbReference>
<dbReference type="AlphaFoldDB" id="A0ABD2W3L7"/>
<protein>
    <submittedName>
        <fullName evidence="2">Uncharacterized protein</fullName>
    </submittedName>
</protein>
<reference evidence="2 3" key="1">
    <citation type="journal article" date="2024" name="bioRxiv">
        <title>A reference genome for Trichogramma kaykai: A tiny desert-dwelling parasitoid wasp with competing sex-ratio distorters.</title>
        <authorList>
            <person name="Culotta J."/>
            <person name="Lindsey A.R."/>
        </authorList>
    </citation>
    <scope>NUCLEOTIDE SEQUENCE [LARGE SCALE GENOMIC DNA]</scope>
    <source>
        <strain evidence="2 3">KSX58</strain>
    </source>
</reference>
<keyword evidence="3" id="KW-1185">Reference proteome</keyword>
<dbReference type="InterPro" id="IPR038911">
    <property type="entry name" value="SCLT1"/>
</dbReference>
<feature type="coiled-coil region" evidence="1">
    <location>
        <begin position="393"/>
        <end position="427"/>
    </location>
</feature>
<comment type="caution">
    <text evidence="2">The sequence shown here is derived from an EMBL/GenBank/DDBJ whole genome shotgun (WGS) entry which is preliminary data.</text>
</comment>
<keyword evidence="1" id="KW-0175">Coiled coil</keyword>
<gene>
    <name evidence="2" type="ORF">TKK_017388</name>
</gene>
<feature type="coiled-coil region" evidence="1">
    <location>
        <begin position="316"/>
        <end position="350"/>
    </location>
</feature>
<dbReference type="Proteomes" id="UP001627154">
    <property type="component" value="Unassembled WGS sequence"/>
</dbReference>
<dbReference type="EMBL" id="JBJJXI010000137">
    <property type="protein sequence ID" value="KAL3387471.1"/>
    <property type="molecule type" value="Genomic_DNA"/>
</dbReference>